<evidence type="ECO:0000313" key="2">
    <source>
        <dbReference type="EMBL" id="SVB37161.1"/>
    </source>
</evidence>
<dbReference type="EMBL" id="UINC01039132">
    <property type="protein sequence ID" value="SVB37161.1"/>
    <property type="molecule type" value="Genomic_DNA"/>
</dbReference>
<dbReference type="AlphaFoldDB" id="A0A382DHK4"/>
<dbReference type="InterPro" id="IPR002711">
    <property type="entry name" value="HNH"/>
</dbReference>
<gene>
    <name evidence="2" type="ORF">METZ01_LOCUS190015</name>
</gene>
<dbReference type="Pfam" id="PF01844">
    <property type="entry name" value="HNH"/>
    <property type="match status" value="1"/>
</dbReference>
<dbReference type="GO" id="GO:0008270">
    <property type="term" value="F:zinc ion binding"/>
    <property type="evidence" value="ECO:0007669"/>
    <property type="project" value="InterPro"/>
</dbReference>
<evidence type="ECO:0000259" key="1">
    <source>
        <dbReference type="Pfam" id="PF01844"/>
    </source>
</evidence>
<name>A0A382DHK4_9ZZZZ</name>
<dbReference type="GO" id="GO:0004519">
    <property type="term" value="F:endonuclease activity"/>
    <property type="evidence" value="ECO:0007669"/>
    <property type="project" value="InterPro"/>
</dbReference>
<proteinExistence type="predicted"/>
<feature type="non-terminal residue" evidence="2">
    <location>
        <position position="69"/>
    </location>
</feature>
<dbReference type="GO" id="GO:0003676">
    <property type="term" value="F:nucleic acid binding"/>
    <property type="evidence" value="ECO:0007669"/>
    <property type="project" value="InterPro"/>
</dbReference>
<sequence>MATRYGVEVTGKCRICGAEGMTQLHHIVSVSVIEKIGQPELLTNSGNIVELCLECHKLTDSHLYRRWHK</sequence>
<feature type="domain" description="HNH" evidence="1">
    <location>
        <begin position="13"/>
        <end position="57"/>
    </location>
</feature>
<reference evidence="2" key="1">
    <citation type="submission" date="2018-05" db="EMBL/GenBank/DDBJ databases">
        <authorList>
            <person name="Lanie J.A."/>
            <person name="Ng W.-L."/>
            <person name="Kazmierczak K.M."/>
            <person name="Andrzejewski T.M."/>
            <person name="Davidsen T.M."/>
            <person name="Wayne K.J."/>
            <person name="Tettelin H."/>
            <person name="Glass J.I."/>
            <person name="Rusch D."/>
            <person name="Podicherti R."/>
            <person name="Tsui H.-C.T."/>
            <person name="Winkler M.E."/>
        </authorList>
    </citation>
    <scope>NUCLEOTIDE SEQUENCE</scope>
</reference>
<organism evidence="2">
    <name type="scientific">marine metagenome</name>
    <dbReference type="NCBI Taxonomy" id="408172"/>
    <lineage>
        <taxon>unclassified sequences</taxon>
        <taxon>metagenomes</taxon>
        <taxon>ecological metagenomes</taxon>
    </lineage>
</organism>
<protein>
    <recommendedName>
        <fullName evidence="1">HNH domain-containing protein</fullName>
    </recommendedName>
</protein>
<accession>A0A382DHK4</accession>